<organism evidence="2 3">
    <name type="scientific">Thalassiosira oceanica</name>
    <name type="common">Marine diatom</name>
    <dbReference type="NCBI Taxonomy" id="159749"/>
    <lineage>
        <taxon>Eukaryota</taxon>
        <taxon>Sar</taxon>
        <taxon>Stramenopiles</taxon>
        <taxon>Ochrophyta</taxon>
        <taxon>Bacillariophyta</taxon>
        <taxon>Coscinodiscophyceae</taxon>
        <taxon>Thalassiosirophycidae</taxon>
        <taxon>Thalassiosirales</taxon>
        <taxon>Thalassiosiraceae</taxon>
        <taxon>Thalassiosira</taxon>
    </lineage>
</organism>
<feature type="region of interest" description="Disordered" evidence="1">
    <location>
        <begin position="1"/>
        <end position="118"/>
    </location>
</feature>
<dbReference type="AlphaFoldDB" id="K0RS18"/>
<comment type="caution">
    <text evidence="2">The sequence shown here is derived from an EMBL/GenBank/DDBJ whole genome shotgun (WGS) entry which is preliminary data.</text>
</comment>
<gene>
    <name evidence="2" type="ORF">THAOC_31641</name>
</gene>
<feature type="non-terminal residue" evidence="2">
    <location>
        <position position="1"/>
    </location>
</feature>
<feature type="compositionally biased region" description="Basic and acidic residues" evidence="1">
    <location>
        <begin position="95"/>
        <end position="107"/>
    </location>
</feature>
<dbReference type="EMBL" id="AGNL01044743">
    <property type="protein sequence ID" value="EJK49482.1"/>
    <property type="molecule type" value="Genomic_DNA"/>
</dbReference>
<proteinExistence type="predicted"/>
<accession>K0RS18</accession>
<sequence length="145" mass="14853">GGEEGDGGDGGSASPKDEDEDEDELGSAGEGVDRRDFQSSYATSPITSGGAPSAGGLHPGPGVLGTRHRQQSESGGRAAQSAGGKTTRGTGRRRINVERHSFFHEAPRAGIDAGGVTGRCGLPAAGRVRRTSGAVRRRRVPEFVD</sequence>
<evidence type="ECO:0000313" key="2">
    <source>
        <dbReference type="EMBL" id="EJK49482.1"/>
    </source>
</evidence>
<name>K0RS18_THAOC</name>
<reference evidence="2 3" key="1">
    <citation type="journal article" date="2012" name="Genome Biol.">
        <title>Genome and low-iron response of an oceanic diatom adapted to chronic iron limitation.</title>
        <authorList>
            <person name="Lommer M."/>
            <person name="Specht M."/>
            <person name="Roy A.S."/>
            <person name="Kraemer L."/>
            <person name="Andreson R."/>
            <person name="Gutowska M.A."/>
            <person name="Wolf J."/>
            <person name="Bergner S.V."/>
            <person name="Schilhabel M.B."/>
            <person name="Klostermeier U.C."/>
            <person name="Beiko R.G."/>
            <person name="Rosenstiel P."/>
            <person name="Hippler M."/>
            <person name="Laroche J."/>
        </authorList>
    </citation>
    <scope>NUCLEOTIDE SEQUENCE [LARGE SCALE GENOMIC DNA]</scope>
    <source>
        <strain evidence="2 3">CCMP1005</strain>
    </source>
</reference>
<keyword evidence="3" id="KW-1185">Reference proteome</keyword>
<evidence type="ECO:0000256" key="1">
    <source>
        <dbReference type="SAM" id="MobiDB-lite"/>
    </source>
</evidence>
<dbReference type="Proteomes" id="UP000266841">
    <property type="component" value="Unassembled WGS sequence"/>
</dbReference>
<evidence type="ECO:0000313" key="3">
    <source>
        <dbReference type="Proteomes" id="UP000266841"/>
    </source>
</evidence>
<protein>
    <submittedName>
        <fullName evidence="2">Uncharacterized protein</fullName>
    </submittedName>
</protein>
<feature type="compositionally biased region" description="Polar residues" evidence="1">
    <location>
        <begin position="38"/>
        <end position="47"/>
    </location>
</feature>